<keyword evidence="7" id="KW-1185">Reference proteome</keyword>
<protein>
    <submittedName>
        <fullName evidence="4">Purine-binding protein</fullName>
    </submittedName>
</protein>
<feature type="domain" description="ABC transporter substrate-binding protein PnrA-like" evidence="3">
    <location>
        <begin position="55"/>
        <end position="339"/>
    </location>
</feature>
<feature type="chain" id="PRO_5042218720" evidence="2">
    <location>
        <begin position="23"/>
        <end position="385"/>
    </location>
</feature>
<dbReference type="SUPFAM" id="SSF53822">
    <property type="entry name" value="Periplasmic binding protein-like I"/>
    <property type="match status" value="1"/>
</dbReference>
<dbReference type="InterPro" id="IPR028082">
    <property type="entry name" value="Peripla_BP_I"/>
</dbReference>
<dbReference type="GeneID" id="34792559"/>
<dbReference type="InterPro" id="IPR052910">
    <property type="entry name" value="ABC-Purine-Binding"/>
</dbReference>
<name>A0AAD2AIC1_9RALS</name>
<dbReference type="Gene3D" id="3.40.50.2300">
    <property type="match status" value="2"/>
</dbReference>
<sequence>MNVTRRITLAALAAGAALTLWGCGKSNDNAGGNAAPAASSAPAAAAPAPANEPLKVAFVYVGPVGDAGWTYAHDAGRKEVEAKFGDKVKTSFVENVPESAADAERVFRDLATQGNKVIFGTSFGFMESMLKVAKEFPDVKFEHATGFKTADNLGQYDVRTYEGAYLAGVVAGKMSKSGKLGVVGSVPIPEVIRNIDSFTLGARSVNPKATTRVVWVNKWFDPGKEREAATTLIGQGVDVLMQNTDSAAVVQTAQEKGVYAIGWDSDMTKFGEKAHLAASMNKWGVYYTKVVGDVLENKWKPETVWWGLKEGAIDLGAYNAVVPEDVKTLIETRKKGIIDGSAPIWKGPLKDNTGKEVLPADKVADDGFLHGIKFYVEGVEGKIPG</sequence>
<organism evidence="4 6">
    <name type="scientific">Ralstonia mannitolilytica</name>
    <dbReference type="NCBI Taxonomy" id="105219"/>
    <lineage>
        <taxon>Bacteria</taxon>
        <taxon>Pseudomonadati</taxon>
        <taxon>Pseudomonadota</taxon>
        <taxon>Betaproteobacteria</taxon>
        <taxon>Burkholderiales</taxon>
        <taxon>Burkholderiaceae</taxon>
        <taxon>Ralstonia</taxon>
    </lineage>
</organism>
<evidence type="ECO:0000313" key="6">
    <source>
        <dbReference type="Proteomes" id="UP001190002"/>
    </source>
</evidence>
<evidence type="ECO:0000256" key="2">
    <source>
        <dbReference type="SAM" id="SignalP"/>
    </source>
</evidence>
<evidence type="ECO:0000313" key="7">
    <source>
        <dbReference type="Proteomes" id="UP001190452"/>
    </source>
</evidence>
<dbReference type="Proteomes" id="UP001190002">
    <property type="component" value="Unassembled WGS sequence"/>
</dbReference>
<dbReference type="Proteomes" id="UP001190452">
    <property type="component" value="Unassembled WGS sequence"/>
</dbReference>
<dbReference type="InterPro" id="IPR003760">
    <property type="entry name" value="PnrA-like"/>
</dbReference>
<comment type="caution">
    <text evidence="4">The sequence shown here is derived from an EMBL/GenBank/DDBJ whole genome shotgun (WGS) entry which is preliminary data.</text>
</comment>
<dbReference type="PANTHER" id="PTHR43208:SF1">
    <property type="entry name" value="ABC TRANSPORTER SUBSTRATE-BINDING PROTEIN"/>
    <property type="match status" value="1"/>
</dbReference>
<keyword evidence="1 2" id="KW-0732">Signal</keyword>
<reference evidence="4 7" key="1">
    <citation type="submission" date="2023-07" db="EMBL/GenBank/DDBJ databases">
        <authorList>
            <person name="Peeters C."/>
        </authorList>
    </citation>
    <scope>NUCLEOTIDE SEQUENCE</scope>
    <source>
        <strain evidence="5 7">R-77569</strain>
        <strain evidence="4">R-77591</strain>
    </source>
</reference>
<proteinExistence type="predicted"/>
<dbReference type="EMBL" id="CAUDKV010000003">
    <property type="protein sequence ID" value="CAJ0856925.1"/>
    <property type="molecule type" value="Genomic_DNA"/>
</dbReference>
<dbReference type="AlphaFoldDB" id="A0AAD2AIC1"/>
<evidence type="ECO:0000313" key="5">
    <source>
        <dbReference type="EMBL" id="CAJ0856925.1"/>
    </source>
</evidence>
<dbReference type="RefSeq" id="WP_045787293.1">
    <property type="nucleotide sequence ID" value="NZ_CATVXE010000002.1"/>
</dbReference>
<dbReference type="CDD" id="cd19963">
    <property type="entry name" value="PBP1_BMP-like"/>
    <property type="match status" value="1"/>
</dbReference>
<feature type="signal peptide" evidence="2">
    <location>
        <begin position="1"/>
        <end position="22"/>
    </location>
</feature>
<evidence type="ECO:0000256" key="1">
    <source>
        <dbReference type="ARBA" id="ARBA00022729"/>
    </source>
</evidence>
<dbReference type="Pfam" id="PF02608">
    <property type="entry name" value="Bmp"/>
    <property type="match status" value="1"/>
</dbReference>
<dbReference type="KEGG" id="rmn:TK49_14305"/>
<dbReference type="PANTHER" id="PTHR43208">
    <property type="entry name" value="ABC TRANSPORTER SUBSTRATE-BINDING PROTEIN"/>
    <property type="match status" value="1"/>
</dbReference>
<evidence type="ECO:0000313" key="4">
    <source>
        <dbReference type="EMBL" id="CAJ0679950.1"/>
    </source>
</evidence>
<evidence type="ECO:0000259" key="3">
    <source>
        <dbReference type="Pfam" id="PF02608"/>
    </source>
</evidence>
<dbReference type="EMBL" id="CATVXE010000002">
    <property type="protein sequence ID" value="CAJ0679950.1"/>
    <property type="molecule type" value="Genomic_DNA"/>
</dbReference>
<gene>
    <name evidence="5" type="ORF">R77569_01023</name>
    <name evidence="4" type="ORF">R77591_00590</name>
</gene>
<dbReference type="GO" id="GO:0005886">
    <property type="term" value="C:plasma membrane"/>
    <property type="evidence" value="ECO:0007669"/>
    <property type="project" value="InterPro"/>
</dbReference>
<accession>A0AAD2AIC1</accession>